<comment type="caution">
    <text evidence="2">The sequence shown here is derived from an EMBL/GenBank/DDBJ whole genome shotgun (WGS) entry which is preliminary data.</text>
</comment>
<proteinExistence type="predicted"/>
<sequence>MDVAAGCITTLTDGVVDDFALEPMSADGMTAFLAAVQQRLEVLRKAISLATLPLTWASQIQNLIAGIKNDLAMPAAYASALRGLTDLVGGGADDYELSDTARPRVVSRITSAARSSDTELTGVATTEGAVRRNLGQEDALRSRLLVTAAAQVALTDYRAEVDRDAALDSTVTAIDALLPGMPDATFQAAVTARAALIDALLAQDLRPAASRDVSAALPAVVLAYRLGVDESVFLARNAVRHPLFVKGRVHG</sequence>
<evidence type="ECO:0000313" key="1">
    <source>
        <dbReference type="EMBL" id="KAF7597692.1"/>
    </source>
</evidence>
<evidence type="ECO:0000313" key="4">
    <source>
        <dbReference type="Proteomes" id="UP000623509"/>
    </source>
</evidence>
<gene>
    <name evidence="1" type="ORF">BGI27_17430</name>
    <name evidence="2" type="ORF">CGU29_17215</name>
</gene>
<name>A0A272EME5_9RHOO</name>
<evidence type="ECO:0000313" key="2">
    <source>
        <dbReference type="EMBL" id="PAS91299.1"/>
    </source>
</evidence>
<keyword evidence="4" id="KW-1185">Reference proteome</keyword>
<accession>A0A272EME5</accession>
<reference evidence="1 4" key="1">
    <citation type="submission" date="2016-08" db="EMBL/GenBank/DDBJ databases">
        <title>Candidatus Dactylopiibacterium carminicum genome sequence.</title>
        <authorList>
            <person name="Ramirez-Puebla S.T."/>
            <person name="Ormeno-Orrillo E."/>
            <person name="Vera-Ponce De Leon A."/>
            <person name="Luis L."/>
            <person name="Sanchez-Flores A."/>
            <person name="Monica R."/>
            <person name="Martinez-Romero E."/>
        </authorList>
    </citation>
    <scope>NUCLEOTIDE SEQUENCE [LARGE SCALE GENOMIC DNA]</scope>
    <source>
        <strain evidence="1">END1</strain>
    </source>
</reference>
<dbReference type="OrthoDB" id="378644at2"/>
<dbReference type="AlphaFoldDB" id="A0A272EME5"/>
<evidence type="ECO:0000313" key="3">
    <source>
        <dbReference type="Proteomes" id="UP000216107"/>
    </source>
</evidence>
<organism evidence="2 3">
    <name type="scientific">Candidatus Dactylopiibacterium carminicum</name>
    <dbReference type="NCBI Taxonomy" id="857335"/>
    <lineage>
        <taxon>Bacteria</taxon>
        <taxon>Pseudomonadati</taxon>
        <taxon>Pseudomonadota</taxon>
        <taxon>Betaproteobacteria</taxon>
        <taxon>Rhodocyclales</taxon>
        <taxon>Rhodocyclaceae</taxon>
        <taxon>Candidatus Dactylopiibacterium</taxon>
    </lineage>
</organism>
<reference evidence="2 3" key="2">
    <citation type="submission" date="2017-07" db="EMBL/GenBank/DDBJ databases">
        <title>Candidatus Dactylopiibacterium carminicum, a nitrogen-fixing symbiont of the cochineal insect Dactylopius coccus and Dactylopius opuntiae (Hemiptera: Coccoidea: Dactylopiidae).</title>
        <authorList>
            <person name="Vera A."/>
        </authorList>
    </citation>
    <scope>NUCLEOTIDE SEQUENCE [LARGE SCALE GENOMIC DNA]</scope>
    <source>
        <strain evidence="2 3">NFDCM</strain>
    </source>
</reference>
<dbReference type="EMBL" id="MDUX01000110">
    <property type="protein sequence ID" value="KAF7597692.1"/>
    <property type="molecule type" value="Genomic_DNA"/>
</dbReference>
<protein>
    <submittedName>
        <fullName evidence="2">Uncharacterized protein</fullName>
    </submittedName>
</protein>
<dbReference type="Proteomes" id="UP000623509">
    <property type="component" value="Unassembled WGS sequence"/>
</dbReference>
<dbReference type="Proteomes" id="UP000216107">
    <property type="component" value="Unassembled WGS sequence"/>
</dbReference>
<dbReference type="EMBL" id="NMRN01000109">
    <property type="protein sequence ID" value="PAS91299.1"/>
    <property type="molecule type" value="Genomic_DNA"/>
</dbReference>